<reference evidence="2 3" key="1">
    <citation type="submission" date="2018-11" db="EMBL/GenBank/DDBJ databases">
        <title>Sequencing the genomes of 1000 actinobacteria strains.</title>
        <authorList>
            <person name="Klenk H.-P."/>
        </authorList>
    </citation>
    <scope>NUCLEOTIDE SEQUENCE [LARGE SCALE GENOMIC DNA]</scope>
    <source>
        <strain evidence="2 3">DSM 44780</strain>
    </source>
</reference>
<name>A0A8G1XGK6_9ACTN</name>
<sequence>MSCFSAPAPAPAVRPAPEGAPTPSARLPHVWGPPWIVTLPTALADGRTGLRVSAHWTPTAADAVAAAGRQAARAGAAPTGEGADVHRWEADGLDRTRTR</sequence>
<dbReference type="Proteomes" id="UP000267408">
    <property type="component" value="Unassembled WGS sequence"/>
</dbReference>
<dbReference type="RefSeq" id="WP_123559007.1">
    <property type="nucleotide sequence ID" value="NZ_RJVJ01000001.1"/>
</dbReference>
<protein>
    <submittedName>
        <fullName evidence="2">Uncharacterized protein</fullName>
    </submittedName>
</protein>
<dbReference type="AlphaFoldDB" id="A0A8G1XGK6"/>
<organism evidence="2 3">
    <name type="scientific">Kitasatospora cineracea</name>
    <dbReference type="NCBI Taxonomy" id="88074"/>
    <lineage>
        <taxon>Bacteria</taxon>
        <taxon>Bacillati</taxon>
        <taxon>Actinomycetota</taxon>
        <taxon>Actinomycetes</taxon>
        <taxon>Kitasatosporales</taxon>
        <taxon>Streptomycetaceae</taxon>
        <taxon>Kitasatospora</taxon>
    </lineage>
</organism>
<dbReference type="OrthoDB" id="9982670at2"/>
<evidence type="ECO:0000313" key="3">
    <source>
        <dbReference type="Proteomes" id="UP000267408"/>
    </source>
</evidence>
<proteinExistence type="predicted"/>
<feature type="compositionally biased region" description="Basic and acidic residues" evidence="1">
    <location>
        <begin position="83"/>
        <end position="99"/>
    </location>
</feature>
<feature type="compositionally biased region" description="Pro residues" evidence="1">
    <location>
        <begin position="8"/>
        <end position="20"/>
    </location>
</feature>
<comment type="caution">
    <text evidence="2">The sequence shown here is derived from an EMBL/GenBank/DDBJ whole genome shotgun (WGS) entry which is preliminary data.</text>
</comment>
<evidence type="ECO:0000313" key="2">
    <source>
        <dbReference type="EMBL" id="ROR46432.1"/>
    </source>
</evidence>
<dbReference type="EMBL" id="RJVJ01000001">
    <property type="protein sequence ID" value="ROR46432.1"/>
    <property type="molecule type" value="Genomic_DNA"/>
</dbReference>
<feature type="compositionally biased region" description="Low complexity" evidence="1">
    <location>
        <begin position="69"/>
        <end position="82"/>
    </location>
</feature>
<feature type="region of interest" description="Disordered" evidence="1">
    <location>
        <begin position="1"/>
        <end position="31"/>
    </location>
</feature>
<feature type="region of interest" description="Disordered" evidence="1">
    <location>
        <begin position="69"/>
        <end position="99"/>
    </location>
</feature>
<evidence type="ECO:0000256" key="1">
    <source>
        <dbReference type="SAM" id="MobiDB-lite"/>
    </source>
</evidence>
<accession>A0A8G1XGK6</accession>
<gene>
    <name evidence="2" type="ORF">EDD39_4701</name>
</gene>